<organism evidence="1 2">
    <name type="scientific">Brachionus plicatilis</name>
    <name type="common">Marine rotifer</name>
    <name type="synonym">Brachionus muelleri</name>
    <dbReference type="NCBI Taxonomy" id="10195"/>
    <lineage>
        <taxon>Eukaryota</taxon>
        <taxon>Metazoa</taxon>
        <taxon>Spiralia</taxon>
        <taxon>Gnathifera</taxon>
        <taxon>Rotifera</taxon>
        <taxon>Eurotatoria</taxon>
        <taxon>Monogononta</taxon>
        <taxon>Pseudotrocha</taxon>
        <taxon>Ploima</taxon>
        <taxon>Brachionidae</taxon>
        <taxon>Brachionus</taxon>
    </lineage>
</organism>
<accession>A0A3M7QL53</accession>
<dbReference type="EMBL" id="REGN01005857">
    <property type="protein sequence ID" value="RNA11771.1"/>
    <property type="molecule type" value="Genomic_DNA"/>
</dbReference>
<name>A0A3M7QL53_BRAPC</name>
<reference evidence="1 2" key="1">
    <citation type="journal article" date="2018" name="Sci. Rep.">
        <title>Genomic signatures of local adaptation to the degree of environmental predictability in rotifers.</title>
        <authorList>
            <person name="Franch-Gras L."/>
            <person name="Hahn C."/>
            <person name="Garcia-Roger E.M."/>
            <person name="Carmona M.J."/>
            <person name="Serra M."/>
            <person name="Gomez A."/>
        </authorList>
    </citation>
    <scope>NUCLEOTIDE SEQUENCE [LARGE SCALE GENOMIC DNA]</scope>
    <source>
        <strain evidence="1">HYR1</strain>
    </source>
</reference>
<evidence type="ECO:0000313" key="2">
    <source>
        <dbReference type="Proteomes" id="UP000276133"/>
    </source>
</evidence>
<sequence length="93" mass="10723">MNSAKSTPPKKTCSNDDKKKCQIRSCNQNKTNVTCFSCKNIAMDHVVMNKKQQFYVKTYFSQICLIFCLLSIKFKRGFLDPCRALTILKMVIT</sequence>
<comment type="caution">
    <text evidence="1">The sequence shown here is derived from an EMBL/GenBank/DDBJ whole genome shotgun (WGS) entry which is preliminary data.</text>
</comment>
<dbReference type="Proteomes" id="UP000276133">
    <property type="component" value="Unassembled WGS sequence"/>
</dbReference>
<dbReference type="AlphaFoldDB" id="A0A3M7QL53"/>
<evidence type="ECO:0000313" key="1">
    <source>
        <dbReference type="EMBL" id="RNA11771.1"/>
    </source>
</evidence>
<keyword evidence="2" id="KW-1185">Reference proteome</keyword>
<gene>
    <name evidence="1" type="ORF">BpHYR1_024513</name>
</gene>
<protein>
    <submittedName>
        <fullName evidence="1">Uncharacterized protein</fullName>
    </submittedName>
</protein>
<proteinExistence type="predicted"/>